<proteinExistence type="predicted"/>
<evidence type="ECO:0000313" key="3">
    <source>
        <dbReference type="Proteomes" id="UP001448207"/>
    </source>
</evidence>
<accession>A0ABR3AJQ2</accession>
<dbReference type="InterPro" id="IPR050730">
    <property type="entry name" value="UBX_domain-protein"/>
</dbReference>
<comment type="caution">
    <text evidence="2">The sequence shown here is derived from an EMBL/GenBank/DDBJ whole genome shotgun (WGS) entry which is preliminary data.</text>
</comment>
<dbReference type="Gene3D" id="3.40.30.10">
    <property type="entry name" value="Glutaredoxin"/>
    <property type="match status" value="1"/>
</dbReference>
<dbReference type="Proteomes" id="UP001448207">
    <property type="component" value="Unassembled WGS sequence"/>
</dbReference>
<name>A0ABR3AJQ2_PHYBL</name>
<dbReference type="EMBL" id="JBCLYO010000032">
    <property type="protein sequence ID" value="KAL0076260.1"/>
    <property type="molecule type" value="Genomic_DNA"/>
</dbReference>
<dbReference type="InterPro" id="IPR001012">
    <property type="entry name" value="UBX_dom"/>
</dbReference>
<dbReference type="SUPFAM" id="SSF54236">
    <property type="entry name" value="Ubiquitin-like"/>
    <property type="match status" value="1"/>
</dbReference>
<protein>
    <recommendedName>
        <fullName evidence="1">UBX domain-containing protein</fullName>
    </recommendedName>
</protein>
<dbReference type="InterPro" id="IPR009060">
    <property type="entry name" value="UBA-like_sf"/>
</dbReference>
<dbReference type="Gene3D" id="3.10.20.90">
    <property type="entry name" value="Phosphatidylinositol 3-kinase Catalytic Subunit, Chain A, domain 1"/>
    <property type="match status" value="1"/>
</dbReference>
<dbReference type="PROSITE" id="PS50033">
    <property type="entry name" value="UBX"/>
    <property type="match status" value="1"/>
</dbReference>
<dbReference type="Gene3D" id="1.10.8.10">
    <property type="entry name" value="DNA helicase RuvA subunit, C-terminal domain"/>
    <property type="match status" value="1"/>
</dbReference>
<dbReference type="SUPFAM" id="SSF52833">
    <property type="entry name" value="Thioredoxin-like"/>
    <property type="match status" value="1"/>
</dbReference>
<gene>
    <name evidence="2" type="ORF">J3Q64DRAFT_1647859</name>
</gene>
<dbReference type="SUPFAM" id="SSF46934">
    <property type="entry name" value="UBA-like"/>
    <property type="match status" value="1"/>
</dbReference>
<reference evidence="2 3" key="1">
    <citation type="submission" date="2024-04" db="EMBL/GenBank/DDBJ databases">
        <title>Symmetric and asymmetric DNA N6-adenine methylation regulates different biological responses in Mucorales.</title>
        <authorList>
            <consortium name="Lawrence Berkeley National Laboratory"/>
            <person name="Lax C."/>
            <person name="Mondo S.J."/>
            <person name="Osorio-Concepcion M."/>
            <person name="Muszewska A."/>
            <person name="Corrochano-Luque M."/>
            <person name="Gutierrez G."/>
            <person name="Riley R."/>
            <person name="Lipzen A."/>
            <person name="Guo J."/>
            <person name="Hundley H."/>
            <person name="Amirebrahimi M."/>
            <person name="Ng V."/>
            <person name="Lorenzo-Gutierrez D."/>
            <person name="Binder U."/>
            <person name="Yang J."/>
            <person name="Song Y."/>
            <person name="Canovas D."/>
            <person name="Navarro E."/>
            <person name="Freitag M."/>
            <person name="Gabaldon T."/>
            <person name="Grigoriev I.V."/>
            <person name="Corrochano L.M."/>
            <person name="Nicolas F.E."/>
            <person name="Garre V."/>
        </authorList>
    </citation>
    <scope>NUCLEOTIDE SEQUENCE [LARGE SCALE GENOMIC DNA]</scope>
    <source>
        <strain evidence="2 3">L51</strain>
    </source>
</reference>
<dbReference type="PANTHER" id="PTHR23322">
    <property type="entry name" value="FAS-ASSOCIATED PROTEIN"/>
    <property type="match status" value="1"/>
</dbReference>
<feature type="domain" description="UBX" evidence="1">
    <location>
        <begin position="301"/>
        <end position="350"/>
    </location>
</feature>
<dbReference type="InterPro" id="IPR036249">
    <property type="entry name" value="Thioredoxin-like_sf"/>
</dbReference>
<keyword evidence="3" id="KW-1185">Reference proteome</keyword>
<evidence type="ECO:0000259" key="1">
    <source>
        <dbReference type="PROSITE" id="PS50033"/>
    </source>
</evidence>
<dbReference type="CDD" id="cd01767">
    <property type="entry name" value="UBX"/>
    <property type="match status" value="1"/>
</dbReference>
<dbReference type="Pfam" id="PF00789">
    <property type="entry name" value="UBX"/>
    <property type="match status" value="1"/>
</dbReference>
<evidence type="ECO:0000313" key="2">
    <source>
        <dbReference type="EMBL" id="KAL0076260.1"/>
    </source>
</evidence>
<organism evidence="2 3">
    <name type="scientific">Phycomyces blakesleeanus</name>
    <dbReference type="NCBI Taxonomy" id="4837"/>
    <lineage>
        <taxon>Eukaryota</taxon>
        <taxon>Fungi</taxon>
        <taxon>Fungi incertae sedis</taxon>
        <taxon>Mucoromycota</taxon>
        <taxon>Mucoromycotina</taxon>
        <taxon>Mucoromycetes</taxon>
        <taxon>Mucorales</taxon>
        <taxon>Phycomycetaceae</taxon>
        <taxon>Phycomyces</taxon>
    </lineage>
</organism>
<sequence length="350" mass="39679">MNEQEIDHFCVVTGATRQEAESYLQIADGDVETAVTLYLENGETSHQPQVSERSLRTSHYDADEELARQFEAEEKIKEPVRAPIAPRHDILSGTSSIFDENAIWVFNQGDSSSSTNPTPDFFTAFPTSDQTTAGHHAVDSAATAKAKRLADLFRPPFDIMFRGGFEEVWNYPEGKRYLTLYPTQHYPHVAIIDARTGERIKVWDKQLSASDFMMNATEFLERQSSDRSRPAAMKRPRVTKDVLDMSEEEQINAAIAASLKAYGNAPEREDSDFEDIEEEEPAVTGSLLDSIKANKRPEPTNLADSTRIQFRLVDGKRVIRRFMKTDPVRYLFEFVKAEVPQTEQQGFEVK</sequence>
<dbReference type="PANTHER" id="PTHR23322:SF6">
    <property type="entry name" value="UBX DOMAIN-CONTAINING PROTEIN 7"/>
    <property type="match status" value="1"/>
</dbReference>
<dbReference type="InterPro" id="IPR029071">
    <property type="entry name" value="Ubiquitin-like_domsf"/>
</dbReference>
<dbReference type="Pfam" id="PF14555">
    <property type="entry name" value="UBA_4"/>
    <property type="match status" value="1"/>
</dbReference>